<dbReference type="AlphaFoldDB" id="A0A8S9SM80"/>
<gene>
    <name evidence="1" type="ORF">F2Q69_00037480</name>
</gene>
<evidence type="ECO:0000313" key="2">
    <source>
        <dbReference type="Proteomes" id="UP000712600"/>
    </source>
</evidence>
<sequence>MNLLRSNAVAQMNLLRSAPSPWSDGDFLFVTVQTSSRSASSRSAAVVVVFQHSSSFQLEPQFIFAETSSLLVKLSKGIVSVSLWNKSYLDEPCLVLGVSCLEMSPLPLNEDLALPLNLLLPQFEDVASDQSLPLYEDVTLCSPPLVPQYGVGIRTFVLLALVSMVSGTDASKNGGFGWCIHGVSSGLVAGLNVSHTRLPEVASSILRDSGVELGGLVAGLNVSHTRLPEVASSILRDSGVELG</sequence>
<dbReference type="EMBL" id="QGKX02000004">
    <property type="protein sequence ID" value="KAF3601979.1"/>
    <property type="molecule type" value="Genomic_DNA"/>
</dbReference>
<accession>A0A8S9SM80</accession>
<name>A0A8S9SM80_BRACR</name>
<dbReference type="Proteomes" id="UP000712600">
    <property type="component" value="Unassembled WGS sequence"/>
</dbReference>
<proteinExistence type="predicted"/>
<reference evidence="1" key="1">
    <citation type="submission" date="2019-12" db="EMBL/GenBank/DDBJ databases">
        <title>Genome sequencing and annotation of Brassica cretica.</title>
        <authorList>
            <person name="Studholme D.J."/>
            <person name="Sarris P."/>
        </authorList>
    </citation>
    <scope>NUCLEOTIDE SEQUENCE</scope>
    <source>
        <strain evidence="1">PFS-109/04</strain>
        <tissue evidence="1">Leaf</tissue>
    </source>
</reference>
<comment type="caution">
    <text evidence="1">The sequence shown here is derived from an EMBL/GenBank/DDBJ whole genome shotgun (WGS) entry which is preliminary data.</text>
</comment>
<evidence type="ECO:0000313" key="1">
    <source>
        <dbReference type="EMBL" id="KAF3601979.1"/>
    </source>
</evidence>
<protein>
    <submittedName>
        <fullName evidence="1">Uncharacterized protein</fullName>
    </submittedName>
</protein>
<organism evidence="1 2">
    <name type="scientific">Brassica cretica</name>
    <name type="common">Mustard</name>
    <dbReference type="NCBI Taxonomy" id="69181"/>
    <lineage>
        <taxon>Eukaryota</taxon>
        <taxon>Viridiplantae</taxon>
        <taxon>Streptophyta</taxon>
        <taxon>Embryophyta</taxon>
        <taxon>Tracheophyta</taxon>
        <taxon>Spermatophyta</taxon>
        <taxon>Magnoliopsida</taxon>
        <taxon>eudicotyledons</taxon>
        <taxon>Gunneridae</taxon>
        <taxon>Pentapetalae</taxon>
        <taxon>rosids</taxon>
        <taxon>malvids</taxon>
        <taxon>Brassicales</taxon>
        <taxon>Brassicaceae</taxon>
        <taxon>Brassiceae</taxon>
        <taxon>Brassica</taxon>
    </lineage>
</organism>